<dbReference type="InterPro" id="IPR039904">
    <property type="entry name" value="TRANK1"/>
</dbReference>
<dbReference type="AlphaFoldDB" id="A0A1C7MQJ1"/>
<dbReference type="STRING" id="5627.A0A1C7MQJ1"/>
<dbReference type="EMBL" id="LUGG01000001">
    <property type="protein sequence ID" value="OBZ79118.1"/>
    <property type="molecule type" value="Genomic_DNA"/>
</dbReference>
<protein>
    <submittedName>
        <fullName evidence="1">Uncharacterized protein</fullName>
    </submittedName>
</protein>
<organism evidence="1 2">
    <name type="scientific">Grifola frondosa</name>
    <name type="common">Maitake</name>
    <name type="synonym">Polyporus frondosus</name>
    <dbReference type="NCBI Taxonomy" id="5627"/>
    <lineage>
        <taxon>Eukaryota</taxon>
        <taxon>Fungi</taxon>
        <taxon>Dikarya</taxon>
        <taxon>Basidiomycota</taxon>
        <taxon>Agaricomycotina</taxon>
        <taxon>Agaricomycetes</taxon>
        <taxon>Polyporales</taxon>
        <taxon>Grifolaceae</taxon>
        <taxon>Grifola</taxon>
    </lineage>
</organism>
<keyword evidence="2" id="KW-1185">Reference proteome</keyword>
<evidence type="ECO:0000313" key="2">
    <source>
        <dbReference type="Proteomes" id="UP000092993"/>
    </source>
</evidence>
<dbReference type="InterPro" id="IPR027417">
    <property type="entry name" value="P-loop_NTPase"/>
</dbReference>
<sequence length="717" mass="82114">MKNGVPSLPRTDRKNKGRVGIDLTLYDAVALKDEVALEVAVSVLEDTLEFNSVSIDQLVEDLTSIPHLFEFMLSGKQFLQIDSEKTHLTNRHSSCSASKLLRQFSAYLFFLSYPPLTEPPNIKDCRRAVDLAVPALKELSSISFTEVPASRKKRSTKRASMNIAVDRKPFEALGVDTPCTKEEADRLVTKVLEDQKGVLQSYFEIFRMSALAETFKYAYIPRFPAGKSHSVSESVHASGHDMRTAYPMVQPMKAAQYFDNVAHFGQWRILVSDRANRFLRQTRKRERKLFDIIIKKIGELSNGHFSSDNQKKVAGFDTAAVPIFEAKMSRDARLIYQVDCVMDFDNVFRQAIRIYGVYTHTQLSRLSSFWETLGRELGKRGGLYRERCLRRLSLATDSNVFLPESFPVRLNTIDVDTSPAALTMPTDNDDFELGELLVLHKYVTLSQALLNSILNDQDSAYLFDMSSQEKMIIEHPTSCYVIGRSGTGKTTTMMYKMLGIHRAWETFHGSMPKPRQLFMTQSRVLANKVQGYFVQLQTSTAGKQDTAYATEQSQQAQIMYDQDEEFLRQNLLPRRFGELKDEHFPMFITFDHVGHVVYSASGNVSEYVENSDNIDYMQQNRLSFVSLNVFVNSYWRHFPEHLRKGLDPTMSYALPGVIKGSERALEYEDKYLDQSTYLGFSNRSQGTFVGQRENIYALFQAYLTRKRERREYDAADR</sequence>
<comment type="caution">
    <text evidence="1">The sequence shown here is derived from an EMBL/GenBank/DDBJ whole genome shotgun (WGS) entry which is preliminary data.</text>
</comment>
<dbReference type="Proteomes" id="UP000092993">
    <property type="component" value="Unassembled WGS sequence"/>
</dbReference>
<proteinExistence type="predicted"/>
<dbReference type="OMA" id="RASMNIA"/>
<reference evidence="1 2" key="1">
    <citation type="submission" date="2016-03" db="EMBL/GenBank/DDBJ databases">
        <title>Whole genome sequencing of Grifola frondosa 9006-11.</title>
        <authorList>
            <person name="Min B."/>
            <person name="Park H."/>
            <person name="Kim J.-G."/>
            <person name="Cho H."/>
            <person name="Oh Y.-L."/>
            <person name="Kong W.-S."/>
            <person name="Choi I.-G."/>
        </authorList>
    </citation>
    <scope>NUCLEOTIDE SEQUENCE [LARGE SCALE GENOMIC DNA]</scope>
    <source>
        <strain evidence="1 2">9006-11</strain>
    </source>
</reference>
<gene>
    <name evidence="1" type="ORF">A0H81_00137</name>
</gene>
<dbReference type="PANTHER" id="PTHR21529">
    <property type="entry name" value="MAMMARY TURMOR VIRUS RECEPTOR HOMOLOG 1, 2 MTVR1, 2"/>
    <property type="match status" value="1"/>
</dbReference>
<dbReference type="PANTHER" id="PTHR21529:SF4">
    <property type="entry name" value="TPR AND ANKYRIN REPEAT-CONTAINING PROTEIN 1"/>
    <property type="match status" value="1"/>
</dbReference>
<dbReference type="OrthoDB" id="2755216at2759"/>
<accession>A0A1C7MQJ1</accession>
<name>A0A1C7MQJ1_GRIFR</name>
<evidence type="ECO:0000313" key="1">
    <source>
        <dbReference type="EMBL" id="OBZ79118.1"/>
    </source>
</evidence>
<dbReference type="SUPFAM" id="SSF52540">
    <property type="entry name" value="P-loop containing nucleoside triphosphate hydrolases"/>
    <property type="match status" value="1"/>
</dbReference>